<organism evidence="3 4">
    <name type="scientific">Ilex paraguariensis</name>
    <name type="common">yerba mate</name>
    <dbReference type="NCBI Taxonomy" id="185542"/>
    <lineage>
        <taxon>Eukaryota</taxon>
        <taxon>Viridiplantae</taxon>
        <taxon>Streptophyta</taxon>
        <taxon>Embryophyta</taxon>
        <taxon>Tracheophyta</taxon>
        <taxon>Spermatophyta</taxon>
        <taxon>Magnoliopsida</taxon>
        <taxon>eudicotyledons</taxon>
        <taxon>Gunneridae</taxon>
        <taxon>Pentapetalae</taxon>
        <taxon>asterids</taxon>
        <taxon>campanulids</taxon>
        <taxon>Aquifoliales</taxon>
        <taxon>Aquifoliaceae</taxon>
        <taxon>Ilex</taxon>
    </lineage>
</organism>
<dbReference type="Proteomes" id="UP001642360">
    <property type="component" value="Unassembled WGS sequence"/>
</dbReference>
<protein>
    <submittedName>
        <fullName evidence="3">Uncharacterized protein</fullName>
    </submittedName>
</protein>
<keyword evidence="2" id="KW-0812">Transmembrane</keyword>
<dbReference type="AlphaFoldDB" id="A0ABC8S663"/>
<proteinExistence type="predicted"/>
<dbReference type="EMBL" id="CAUOFW020002283">
    <property type="protein sequence ID" value="CAK9152706.1"/>
    <property type="molecule type" value="Genomic_DNA"/>
</dbReference>
<keyword evidence="2" id="KW-0472">Membrane</keyword>
<name>A0ABC8S663_9AQUA</name>
<evidence type="ECO:0000256" key="2">
    <source>
        <dbReference type="SAM" id="Phobius"/>
    </source>
</evidence>
<gene>
    <name evidence="3" type="ORF">ILEXP_LOCUS20939</name>
</gene>
<evidence type="ECO:0000313" key="4">
    <source>
        <dbReference type="Proteomes" id="UP001642360"/>
    </source>
</evidence>
<feature type="region of interest" description="Disordered" evidence="1">
    <location>
        <begin position="1"/>
        <end position="20"/>
    </location>
</feature>
<accession>A0ABC8S663</accession>
<reference evidence="3 4" key="1">
    <citation type="submission" date="2024-02" db="EMBL/GenBank/DDBJ databases">
        <authorList>
            <person name="Vignale AGUSTIN F."/>
            <person name="Sosa J E."/>
            <person name="Modenutti C."/>
        </authorList>
    </citation>
    <scope>NUCLEOTIDE SEQUENCE [LARGE SCALE GENOMIC DNA]</scope>
</reference>
<evidence type="ECO:0000313" key="3">
    <source>
        <dbReference type="EMBL" id="CAK9152706.1"/>
    </source>
</evidence>
<comment type="caution">
    <text evidence="3">The sequence shown here is derived from an EMBL/GenBank/DDBJ whole genome shotgun (WGS) entry which is preliminary data.</text>
</comment>
<keyword evidence="2" id="KW-1133">Transmembrane helix</keyword>
<evidence type="ECO:0000256" key="1">
    <source>
        <dbReference type="SAM" id="MobiDB-lite"/>
    </source>
</evidence>
<sequence>MSSFIGATESSQHSMSSGPQITNLSLVSTARTPPLSSSSFERKCSLMGCMAAKSSTGSPGSGLRLPETLGWRKYSQKPIKGAPTSKSLLVSLDNEKKGEEIVDLVGNESREWWTFLLRLIMFYVVMWISIFNYIWW</sequence>
<keyword evidence="4" id="KW-1185">Reference proteome</keyword>
<feature type="transmembrane region" description="Helical" evidence="2">
    <location>
        <begin position="115"/>
        <end position="135"/>
    </location>
</feature>